<dbReference type="Gene3D" id="3.30.1380.10">
    <property type="match status" value="1"/>
</dbReference>
<dbReference type="InterPro" id="IPR039561">
    <property type="entry name" value="Peptidase_M15C"/>
</dbReference>
<dbReference type="InterPro" id="IPR036365">
    <property type="entry name" value="PGBD-like_sf"/>
</dbReference>
<accession>A0A3B0WUL3</accession>
<dbReference type="Gene3D" id="1.10.101.10">
    <property type="entry name" value="PGBD-like superfamily/PGBD"/>
    <property type="match status" value="1"/>
</dbReference>
<evidence type="ECO:0000313" key="4">
    <source>
        <dbReference type="EMBL" id="VAW59685.1"/>
    </source>
</evidence>
<dbReference type="SUPFAM" id="SSF55166">
    <property type="entry name" value="Hedgehog/DD-peptidase"/>
    <property type="match status" value="1"/>
</dbReference>
<proteinExistence type="predicted"/>
<protein>
    <submittedName>
        <fullName evidence="4">Transcribed locus [Source:UniGeneAcc:Cin.16458]</fullName>
    </submittedName>
</protein>
<gene>
    <name evidence="4" type="ORF">MNBD_GAMMA11-2172</name>
</gene>
<dbReference type="InterPro" id="IPR002477">
    <property type="entry name" value="Peptidoglycan-bd-like"/>
</dbReference>
<dbReference type="Pfam" id="PF01471">
    <property type="entry name" value="PG_binding_1"/>
    <property type="match status" value="1"/>
</dbReference>
<feature type="domain" description="Peptidase M15C" evidence="3">
    <location>
        <begin position="197"/>
        <end position="259"/>
    </location>
</feature>
<dbReference type="EMBL" id="UOFG01000090">
    <property type="protein sequence ID" value="VAW59685.1"/>
    <property type="molecule type" value="Genomic_DNA"/>
</dbReference>
<dbReference type="SUPFAM" id="SSF47090">
    <property type="entry name" value="PGBD-like"/>
    <property type="match status" value="1"/>
</dbReference>
<organism evidence="4">
    <name type="scientific">hydrothermal vent metagenome</name>
    <dbReference type="NCBI Taxonomy" id="652676"/>
    <lineage>
        <taxon>unclassified sequences</taxon>
        <taxon>metagenomes</taxon>
        <taxon>ecological metagenomes</taxon>
    </lineage>
</organism>
<dbReference type="InterPro" id="IPR036366">
    <property type="entry name" value="PGBDSf"/>
</dbReference>
<dbReference type="InterPro" id="IPR009045">
    <property type="entry name" value="Zn_M74/Hedgehog-like"/>
</dbReference>
<feature type="region of interest" description="Disordered" evidence="1">
    <location>
        <begin position="1"/>
        <end position="31"/>
    </location>
</feature>
<feature type="domain" description="Peptidoglycan binding-like" evidence="2">
    <location>
        <begin position="33"/>
        <end position="72"/>
    </location>
</feature>
<evidence type="ECO:0000259" key="2">
    <source>
        <dbReference type="Pfam" id="PF01471"/>
    </source>
</evidence>
<evidence type="ECO:0000259" key="3">
    <source>
        <dbReference type="Pfam" id="PF13539"/>
    </source>
</evidence>
<dbReference type="Pfam" id="PF13539">
    <property type="entry name" value="Peptidase_M15_4"/>
    <property type="match status" value="1"/>
</dbReference>
<name>A0A3B0WUL3_9ZZZZ</name>
<sequence length="291" mass="32968">MANSSEMFGSYTLKKGDNDKKKRWNGKKQAAAGEHVRELQTLLKKTGVYLSRIDGDFAGKTYDAVKRFQWNAQNIKSRIKNKALVTVSRTLTDKIDGIVGKNTKKELFIWKSKNYTSTGDLIRIKASEFDNIELSSIFKTITHPSIASDELVISSQLLDYLIQADTRAKELSITISLNQTFRVNGVKVSGAVVTPAKKSQHLIGHAIDCNIVDGAIHNNSNAFKKKQETKNAKKFIETMKENGMRWGGDFSKIDIPHFDKQVVSSTPKYNYKFFFNQRTISEKQCIKLKCW</sequence>
<reference evidence="4" key="1">
    <citation type="submission" date="2018-06" db="EMBL/GenBank/DDBJ databases">
        <authorList>
            <person name="Zhirakovskaya E."/>
        </authorList>
    </citation>
    <scope>NUCLEOTIDE SEQUENCE</scope>
</reference>
<dbReference type="GO" id="GO:0008233">
    <property type="term" value="F:peptidase activity"/>
    <property type="evidence" value="ECO:0007669"/>
    <property type="project" value="InterPro"/>
</dbReference>
<evidence type="ECO:0000256" key="1">
    <source>
        <dbReference type="SAM" id="MobiDB-lite"/>
    </source>
</evidence>
<dbReference type="AlphaFoldDB" id="A0A3B0WUL3"/>